<gene>
    <name evidence="10" type="ORF">RUM44_004696</name>
</gene>
<evidence type="ECO:0000256" key="1">
    <source>
        <dbReference type="ARBA" id="ARBA00004496"/>
    </source>
</evidence>
<dbReference type="Pfam" id="PF02181">
    <property type="entry name" value="FH2"/>
    <property type="match status" value="1"/>
</dbReference>
<dbReference type="Gene3D" id="1.10.20.40">
    <property type="entry name" value="Formin, diaphanous GTPase-binding domain"/>
    <property type="match status" value="1"/>
</dbReference>
<dbReference type="Pfam" id="PF06367">
    <property type="entry name" value="Drf_FH3"/>
    <property type="match status" value="1"/>
</dbReference>
<accession>A0ABR1B3K9</accession>
<feature type="compositionally biased region" description="Gly residues" evidence="6">
    <location>
        <begin position="476"/>
        <end position="485"/>
    </location>
</feature>
<dbReference type="Gene3D" id="1.20.58.2220">
    <property type="entry name" value="Formin, FH2 domain"/>
    <property type="match status" value="1"/>
</dbReference>
<proteinExistence type="inferred from homology"/>
<feature type="domain" description="DAD" evidence="7">
    <location>
        <begin position="998"/>
        <end position="1030"/>
    </location>
</feature>
<comment type="caution">
    <text evidence="10">The sequence shown here is derived from an EMBL/GenBank/DDBJ whole genome shotgun (WGS) entry which is preliminary data.</text>
</comment>
<dbReference type="SUPFAM" id="SSF101447">
    <property type="entry name" value="Formin homology 2 domain (FH2 domain)"/>
    <property type="match status" value="1"/>
</dbReference>
<dbReference type="InterPro" id="IPR010472">
    <property type="entry name" value="FH3_dom"/>
</dbReference>
<dbReference type="SUPFAM" id="SSF48371">
    <property type="entry name" value="ARM repeat"/>
    <property type="match status" value="1"/>
</dbReference>
<dbReference type="SMART" id="SM01140">
    <property type="entry name" value="Drf_GBD"/>
    <property type="match status" value="1"/>
</dbReference>
<dbReference type="PANTHER" id="PTHR45691">
    <property type="entry name" value="PROTEIN DIAPHANOUS"/>
    <property type="match status" value="1"/>
</dbReference>
<keyword evidence="11" id="KW-1185">Reference proteome</keyword>
<dbReference type="SMART" id="SM00498">
    <property type="entry name" value="FH2"/>
    <property type="match status" value="1"/>
</dbReference>
<dbReference type="InterPro" id="IPR010465">
    <property type="entry name" value="Drf_DAD"/>
</dbReference>
<evidence type="ECO:0000313" key="10">
    <source>
        <dbReference type="EMBL" id="KAK6634088.1"/>
    </source>
</evidence>
<name>A0ABR1B3K9_POLSC</name>
<dbReference type="InterPro" id="IPR010473">
    <property type="entry name" value="GTPase-bd"/>
</dbReference>
<evidence type="ECO:0000256" key="5">
    <source>
        <dbReference type="SAM" id="Coils"/>
    </source>
</evidence>
<dbReference type="SMART" id="SM01139">
    <property type="entry name" value="Drf_FH3"/>
    <property type="match status" value="1"/>
</dbReference>
<organism evidence="10 11">
    <name type="scientific">Polyplax serrata</name>
    <name type="common">Common mouse louse</name>
    <dbReference type="NCBI Taxonomy" id="468196"/>
    <lineage>
        <taxon>Eukaryota</taxon>
        <taxon>Metazoa</taxon>
        <taxon>Ecdysozoa</taxon>
        <taxon>Arthropoda</taxon>
        <taxon>Hexapoda</taxon>
        <taxon>Insecta</taxon>
        <taxon>Pterygota</taxon>
        <taxon>Neoptera</taxon>
        <taxon>Paraneoptera</taxon>
        <taxon>Psocodea</taxon>
        <taxon>Troctomorpha</taxon>
        <taxon>Phthiraptera</taxon>
        <taxon>Anoplura</taxon>
        <taxon>Polyplacidae</taxon>
        <taxon>Polyplax</taxon>
    </lineage>
</organism>
<keyword evidence="3" id="KW-0963">Cytoplasm</keyword>
<feature type="domain" description="GBD/FH3" evidence="8">
    <location>
        <begin position="49"/>
        <end position="408"/>
    </location>
</feature>
<dbReference type="InterPro" id="IPR044933">
    <property type="entry name" value="DIA_GBD_sf"/>
</dbReference>
<dbReference type="Pfam" id="PF06345">
    <property type="entry name" value="Drf_DAD"/>
    <property type="match status" value="1"/>
</dbReference>
<reference evidence="10 11" key="1">
    <citation type="submission" date="2023-09" db="EMBL/GenBank/DDBJ databases">
        <title>Genomes of two closely related lineages of the louse Polyplax serrata with different host specificities.</title>
        <authorList>
            <person name="Martinu J."/>
            <person name="Tarabai H."/>
            <person name="Stefka J."/>
            <person name="Hypsa V."/>
        </authorList>
    </citation>
    <scope>NUCLEOTIDE SEQUENCE [LARGE SCALE GENOMIC DNA]</scope>
    <source>
        <strain evidence="10">98ZLc_SE</strain>
    </source>
</reference>
<evidence type="ECO:0000313" key="11">
    <source>
        <dbReference type="Proteomes" id="UP001359485"/>
    </source>
</evidence>
<dbReference type="Gene3D" id="1.20.58.630">
    <property type="match status" value="1"/>
</dbReference>
<feature type="region of interest" description="Disordered" evidence="6">
    <location>
        <begin position="476"/>
        <end position="559"/>
    </location>
</feature>
<evidence type="ECO:0000259" key="9">
    <source>
        <dbReference type="PROSITE" id="PS51444"/>
    </source>
</evidence>
<comment type="subcellular location">
    <subcellularLocation>
        <location evidence="1">Cytoplasm</location>
    </subcellularLocation>
</comment>
<dbReference type="Gene3D" id="6.10.30.30">
    <property type="match status" value="1"/>
</dbReference>
<feature type="domain" description="FH2" evidence="9">
    <location>
        <begin position="579"/>
        <end position="978"/>
    </location>
</feature>
<comment type="similarity">
    <text evidence="2">Belongs to the formin homology family. Diaphanous subfamily.</text>
</comment>
<dbReference type="PROSITE" id="PS51232">
    <property type="entry name" value="GBD_FH3"/>
    <property type="match status" value="1"/>
</dbReference>
<dbReference type="InterPro" id="IPR014767">
    <property type="entry name" value="DAD_dom"/>
</dbReference>
<dbReference type="PROSITE" id="PS51231">
    <property type="entry name" value="DAD"/>
    <property type="match status" value="1"/>
</dbReference>
<dbReference type="InterPro" id="IPR051412">
    <property type="entry name" value="Formin_Homology_Diaphanous_sf"/>
</dbReference>
<protein>
    <recommendedName>
        <fullName evidence="12">Diaphanous</fullName>
    </recommendedName>
</protein>
<evidence type="ECO:0008006" key="12">
    <source>
        <dbReference type="Google" id="ProtNLM"/>
    </source>
</evidence>
<dbReference type="Proteomes" id="UP001359485">
    <property type="component" value="Unassembled WGS sequence"/>
</dbReference>
<feature type="coiled-coil region" evidence="5">
    <location>
        <begin position="434"/>
        <end position="475"/>
    </location>
</feature>
<evidence type="ECO:0000259" key="7">
    <source>
        <dbReference type="PROSITE" id="PS51231"/>
    </source>
</evidence>
<feature type="compositionally biased region" description="Pro residues" evidence="6">
    <location>
        <begin position="506"/>
        <end position="559"/>
    </location>
</feature>
<evidence type="ECO:0000256" key="6">
    <source>
        <dbReference type="SAM" id="MobiDB-lite"/>
    </source>
</evidence>
<dbReference type="InterPro" id="IPR014768">
    <property type="entry name" value="GBD/FH3_dom"/>
</dbReference>
<evidence type="ECO:0000256" key="3">
    <source>
        <dbReference type="ARBA" id="ARBA00022490"/>
    </source>
</evidence>
<dbReference type="Pfam" id="PF06371">
    <property type="entry name" value="Drf_GBD"/>
    <property type="match status" value="1"/>
</dbReference>
<dbReference type="Gene3D" id="1.25.10.10">
    <property type="entry name" value="Leucine-rich Repeat Variant"/>
    <property type="match status" value="1"/>
</dbReference>
<feature type="region of interest" description="Disordered" evidence="6">
    <location>
        <begin position="957"/>
        <end position="986"/>
    </location>
</feature>
<dbReference type="InterPro" id="IPR011989">
    <property type="entry name" value="ARM-like"/>
</dbReference>
<dbReference type="InterPro" id="IPR015425">
    <property type="entry name" value="FH2_Formin"/>
</dbReference>
<feature type="compositionally biased region" description="Basic and acidic residues" evidence="6">
    <location>
        <begin position="1032"/>
        <end position="1042"/>
    </location>
</feature>
<dbReference type="Gene3D" id="1.10.238.150">
    <property type="entry name" value="Formin, FH3 diaphanous domain"/>
    <property type="match status" value="1"/>
</dbReference>
<dbReference type="PROSITE" id="PS51444">
    <property type="entry name" value="FH2"/>
    <property type="match status" value="1"/>
</dbReference>
<dbReference type="InterPro" id="IPR042201">
    <property type="entry name" value="FH2_Formin_sf"/>
</dbReference>
<dbReference type="InterPro" id="IPR016024">
    <property type="entry name" value="ARM-type_fold"/>
</dbReference>
<evidence type="ECO:0000256" key="2">
    <source>
        <dbReference type="ARBA" id="ARBA00008214"/>
    </source>
</evidence>
<dbReference type="PANTHER" id="PTHR45691:SF6">
    <property type="entry name" value="PROTEIN DIAPHANOUS"/>
    <property type="match status" value="1"/>
</dbReference>
<feature type="region of interest" description="Disordered" evidence="6">
    <location>
        <begin position="1021"/>
        <end position="1042"/>
    </location>
</feature>
<keyword evidence="4 5" id="KW-0175">Coiled coil</keyword>
<evidence type="ECO:0000259" key="8">
    <source>
        <dbReference type="PROSITE" id="PS51232"/>
    </source>
</evidence>
<dbReference type="EMBL" id="JAWJWF010000004">
    <property type="protein sequence ID" value="KAK6634088.1"/>
    <property type="molecule type" value="Genomic_DNA"/>
</dbReference>
<feature type="compositionally biased region" description="Basic and acidic residues" evidence="6">
    <location>
        <begin position="957"/>
        <end position="985"/>
    </location>
</feature>
<sequence length="1092" mass="124138">MSKQDKLKPSGKFLDSLFVRPKKGSRSNVISRPHSDTEFNDNELQETILNTMDENKINEKFEEMLQDMNLSEERKQPLREMPIMNKRKLLISHWKNSIQQDNKSKFDKPSDYISFLSTPDLSLNKRYSCVESLRIALTNNPLTWVQEFVTEGLQLLLGVLNECYLNDPRHEKVQYECLRCLRAIMNNTIGIKKVFREKGAMTVLARSLDITKPKVMFEVVQVLAATCFIPPDGHDKVVEAITMSAEIKGKERFQPVVQGLLAKNNENLRVACLTLINAIVTQTDDLEYRLHLRNEIMRAGLYDILEDLEKDAPEDLIVQINVFNEHKENDYAEWVEKFDSTVRLEFDDVNECFEMLKNMVMESPAEPYFLSILQHLLFIRDDHLIRPAYYKLIEECISQIVLHKGGCDPDFRANRRFQIDVAPLIDHLVEKESKAEDEKKLADLKNKLEEAISQRQESEARYLQLEKRLQELEKGGAIGGGGDGSGSNLAAKLNLSRLPPGGIGGPAPPPPPMPGGGPPPPPMPGQFGGPPPPPMPGMGGPPPPPMPGMGGPPPPPMGAFGPSPPPMKPPDVLPYGLKPKKKWDTIRPIKRANWKAIIPQKLSEKSFWVKVQEEKLASPDILEGLSEKFSTKPMPKKQEDETEGMGTLKRKNELKVLDGKSSHNISILLGGSLKHLSYKDVRRCILRCDETILTENILKQLIDYLPPADQLGKLREVISQYDDLTEAEQFAVTISDIKRLHPRLKSLSFRQRFSEIVQEIKPDIVAGTAACEEVKRSNKFARILELILLLGNYMNSGSRNGQAFGFEISFLPKLTSTKDVDNKTTLLHFLVETIEKKFPELLNFYEQLEHVDRASRVSLDNIQKILRQMDSSLKNLETDLQNSKVPQCDDDLFFTSMSSFAKEARQQFEILQNMFKNMDSLYSDLAEFYAFDKLKYTLEEFFGDIKTFKDLFQQAHKDNVKQREAEEKLRRARESREKQEQEKQARAARKKALIDINTQTQEGVMDSLLEALQSGSAFTRDQRRARANPRVAGDKSKKKVDERTLASTNLSAAAHLDRTKRKGVWSVRTLDVCCGRLNSLLSSWFADYNLAL</sequence>
<evidence type="ECO:0000256" key="4">
    <source>
        <dbReference type="ARBA" id="ARBA00023054"/>
    </source>
</evidence>